<evidence type="ECO:0000313" key="8">
    <source>
        <dbReference type="Proteomes" id="UP000242146"/>
    </source>
</evidence>
<dbReference type="PANTHER" id="PTHR10088">
    <property type="entry name" value="GLUCOKINASE REGULATORY PROTEIN"/>
    <property type="match status" value="1"/>
</dbReference>
<dbReference type="GO" id="GO:0045127">
    <property type="term" value="F:N-acetylglucosamine kinase activity"/>
    <property type="evidence" value="ECO:0007669"/>
    <property type="project" value="UniProtKB-EC"/>
</dbReference>
<dbReference type="Pfam" id="PF22645">
    <property type="entry name" value="GKRP_SIS_N"/>
    <property type="match status" value="1"/>
</dbReference>
<dbReference type="InterPro" id="IPR046348">
    <property type="entry name" value="SIS_dom_sf"/>
</dbReference>
<dbReference type="Pfam" id="PF01869">
    <property type="entry name" value="BcrAD_BadFG"/>
    <property type="match status" value="1"/>
</dbReference>
<comment type="caution">
    <text evidence="7">The sequence shown here is derived from an EMBL/GenBank/DDBJ whole genome shotgun (WGS) entry which is preliminary data.</text>
</comment>
<feature type="domain" description="SIS" evidence="6">
    <location>
        <begin position="1"/>
        <end position="142"/>
    </location>
</feature>
<evidence type="ECO:0000256" key="3">
    <source>
        <dbReference type="ARBA" id="ARBA00014974"/>
    </source>
</evidence>
<dbReference type="Gene3D" id="3.40.50.10490">
    <property type="entry name" value="Glucose-6-phosphate isomerase like protein, domain 1"/>
    <property type="match status" value="1"/>
</dbReference>
<reference evidence="7 8" key="1">
    <citation type="submission" date="2016-07" db="EMBL/GenBank/DDBJ databases">
        <title>Pervasive Adenine N6-methylation of Active Genes in Fungi.</title>
        <authorList>
            <consortium name="DOE Joint Genome Institute"/>
            <person name="Mondo S.J."/>
            <person name="Dannebaum R.O."/>
            <person name="Kuo R.C."/>
            <person name="Labutti K."/>
            <person name="Haridas S."/>
            <person name="Kuo A."/>
            <person name="Salamov A."/>
            <person name="Ahrendt S.R."/>
            <person name="Lipzen A."/>
            <person name="Sullivan W."/>
            <person name="Andreopoulos W.B."/>
            <person name="Clum A."/>
            <person name="Lindquist E."/>
            <person name="Daum C."/>
            <person name="Ramamoorthy G.K."/>
            <person name="Gryganskyi A."/>
            <person name="Culley D."/>
            <person name="Magnuson J.K."/>
            <person name="James T.Y."/>
            <person name="O'Malley M.A."/>
            <person name="Stajich J.E."/>
            <person name="Spatafora J.W."/>
            <person name="Visel A."/>
            <person name="Grigoriev I.V."/>
        </authorList>
    </citation>
    <scope>NUCLEOTIDE SEQUENCE [LARGE SCALE GENOMIC DNA]</scope>
    <source>
        <strain evidence="7 8">NRRL 3301</strain>
    </source>
</reference>
<dbReference type="InterPro" id="IPR005486">
    <property type="entry name" value="Glucokinase_regulatory_CS"/>
</dbReference>
<evidence type="ECO:0000256" key="4">
    <source>
        <dbReference type="ARBA" id="ARBA00023277"/>
    </source>
</evidence>
<dbReference type="InterPro" id="IPR001347">
    <property type="entry name" value="SIS_dom"/>
</dbReference>
<evidence type="ECO:0000256" key="2">
    <source>
        <dbReference type="ARBA" id="ARBA00012122"/>
    </source>
</evidence>
<dbReference type="SUPFAM" id="SSF53067">
    <property type="entry name" value="Actin-like ATPase domain"/>
    <property type="match status" value="2"/>
</dbReference>
<dbReference type="NCBIfam" id="NF003915">
    <property type="entry name" value="PRK05441.1"/>
    <property type="match status" value="1"/>
</dbReference>
<keyword evidence="8" id="KW-1185">Reference proteome</keyword>
<dbReference type="AlphaFoldDB" id="A0A1X2GK05"/>
<dbReference type="SUPFAM" id="SSF53697">
    <property type="entry name" value="SIS domain"/>
    <property type="match status" value="1"/>
</dbReference>
<name>A0A1X2GK05_9FUNG</name>
<dbReference type="InterPro" id="IPR043129">
    <property type="entry name" value="ATPase_NBD"/>
</dbReference>
<dbReference type="GO" id="GO:0009254">
    <property type="term" value="P:peptidoglycan turnover"/>
    <property type="evidence" value="ECO:0007669"/>
    <property type="project" value="TreeGrafter"/>
</dbReference>
<dbReference type="InterPro" id="IPR040190">
    <property type="entry name" value="MURQ/GCKR"/>
</dbReference>
<dbReference type="Gene3D" id="1.10.8.1080">
    <property type="match status" value="1"/>
</dbReference>
<evidence type="ECO:0000256" key="5">
    <source>
        <dbReference type="ARBA" id="ARBA00031123"/>
    </source>
</evidence>
<dbReference type="PANTHER" id="PTHR10088:SF4">
    <property type="entry name" value="GLUCOKINASE REGULATORY PROTEIN"/>
    <property type="match status" value="1"/>
</dbReference>
<dbReference type="EC" id="2.7.1.59" evidence="2"/>
<dbReference type="GO" id="GO:0016803">
    <property type="term" value="F:ether hydrolase activity"/>
    <property type="evidence" value="ECO:0007669"/>
    <property type="project" value="TreeGrafter"/>
</dbReference>
<dbReference type="GO" id="GO:0016835">
    <property type="term" value="F:carbon-oxygen lyase activity"/>
    <property type="evidence" value="ECO:0007669"/>
    <property type="project" value="TreeGrafter"/>
</dbReference>
<dbReference type="PROSITE" id="PS01272">
    <property type="entry name" value="GCKR"/>
    <property type="match status" value="1"/>
</dbReference>
<dbReference type="PROSITE" id="PS51464">
    <property type="entry name" value="SIS"/>
    <property type="match status" value="1"/>
</dbReference>
<dbReference type="OrthoDB" id="311172at2759"/>
<dbReference type="CDD" id="cd24007">
    <property type="entry name" value="ASKHA_NBD_eukNAGK-like"/>
    <property type="match status" value="1"/>
</dbReference>
<evidence type="ECO:0000259" key="6">
    <source>
        <dbReference type="PROSITE" id="PS51464"/>
    </source>
</evidence>
<accession>A0A1X2GK05</accession>
<dbReference type="GO" id="GO:0046348">
    <property type="term" value="P:amino sugar catabolic process"/>
    <property type="evidence" value="ECO:0007669"/>
    <property type="project" value="TreeGrafter"/>
</dbReference>
<evidence type="ECO:0000256" key="1">
    <source>
        <dbReference type="ARBA" id="ARBA00006198"/>
    </source>
</evidence>
<keyword evidence="4" id="KW-0119">Carbohydrate metabolism</keyword>
<proteinExistence type="inferred from homology"/>
<dbReference type="Gene3D" id="3.30.420.40">
    <property type="match status" value="2"/>
</dbReference>
<organism evidence="7 8">
    <name type="scientific">Hesseltinella vesiculosa</name>
    <dbReference type="NCBI Taxonomy" id="101127"/>
    <lineage>
        <taxon>Eukaryota</taxon>
        <taxon>Fungi</taxon>
        <taxon>Fungi incertae sedis</taxon>
        <taxon>Mucoromycota</taxon>
        <taxon>Mucoromycotina</taxon>
        <taxon>Mucoromycetes</taxon>
        <taxon>Mucorales</taxon>
        <taxon>Cunninghamellaceae</taxon>
        <taxon>Hesseltinella</taxon>
    </lineage>
</organism>
<protein>
    <recommendedName>
        <fullName evidence="3">N-acetyl-D-glucosamine kinase</fullName>
        <ecNumber evidence="2">2.7.1.59</ecNumber>
    </recommendedName>
    <alternativeName>
        <fullName evidence="5">GlcNAc kinase</fullName>
    </alternativeName>
</protein>
<dbReference type="EMBL" id="MCGT01000012">
    <property type="protein sequence ID" value="ORX54923.1"/>
    <property type="molecule type" value="Genomic_DNA"/>
</dbReference>
<sequence>MGILDASEVPPTYSAQGVVEGWMAGGDAAIRRAAEGAEDSYPQGYKDMDQFGLTELDTLVGIAASGRTPYVLGALQHAKDKGGLTIGLTFNPNTTLASAVDVTIAPLCGPEVVTGSTRMKAGTATKLVLNMLSTAAMVKLGKTLGNLMVDVRASNEKLRVRSVRIIQLALTEHGAGRFHVAGDAAVSYAVDQTEKLQQLMQSCHGHVKLSILIGLTGLDVAAAETLLAKHHGVLRRALDEHIGIARLDMPEKRPCLPLDKTYVVAVDCGGTKMEATVLVQSTGYVIGTARIASTNFATTPVNLFLAQLENVVTLALGGASWPRFEKVWVGSAGCGMDNLRTVLHNHLSGSLFQHTDAANIKVSSDALLLSSCLANAGVDQGVILVAGTGSVVMRCNHQGDELARVGGLGYLVGDEGSGWALGARAIKYTGAVVDGQRASPSTLSNMVLKTLACQPDRQALQTAIYQANDTDMDRKTRICNLARVVVEAALDHQCPVAQDMLASEASDFASTAAVLVQEGDTVVLGGGLLSSVPAYADLVCQELTKRGKMNISFVKVTNVSKEAALTLL</sequence>
<dbReference type="GO" id="GO:0097367">
    <property type="term" value="F:carbohydrate derivative binding"/>
    <property type="evidence" value="ECO:0007669"/>
    <property type="project" value="InterPro"/>
</dbReference>
<dbReference type="InterPro" id="IPR002731">
    <property type="entry name" value="ATPase_BadF"/>
</dbReference>
<gene>
    <name evidence="7" type="ORF">DM01DRAFT_1406992</name>
</gene>
<dbReference type="STRING" id="101127.A0A1X2GK05"/>
<evidence type="ECO:0000313" key="7">
    <source>
        <dbReference type="EMBL" id="ORX54923.1"/>
    </source>
</evidence>
<dbReference type="Proteomes" id="UP000242146">
    <property type="component" value="Unassembled WGS sequence"/>
</dbReference>
<comment type="similarity">
    <text evidence="1">Belongs to the eukaryotic-type N-acetylglucosamine kinase family.</text>
</comment>